<sequence length="102" mass="10756">MGQLTRLLGLRWPIKDHIRRPEVPAALGSALKISAPQTEGLCDGAAAELLRPEALAALGGAWKPLPHRLGAVWGAAPRLLRPEALAALRGAWKPLPHSLGAV</sequence>
<dbReference type="AlphaFoldDB" id="A0AAV7MGL2"/>
<name>A0AAV7MGL2_PLEWA</name>
<proteinExistence type="predicted"/>
<dbReference type="Proteomes" id="UP001066276">
    <property type="component" value="Chromosome 9"/>
</dbReference>
<comment type="caution">
    <text evidence="1">The sequence shown here is derived from an EMBL/GenBank/DDBJ whole genome shotgun (WGS) entry which is preliminary data.</text>
</comment>
<dbReference type="EMBL" id="JANPWB010000013">
    <property type="protein sequence ID" value="KAJ1102916.1"/>
    <property type="molecule type" value="Genomic_DNA"/>
</dbReference>
<reference evidence="1" key="1">
    <citation type="journal article" date="2022" name="bioRxiv">
        <title>Sequencing and chromosome-scale assembly of the giantPleurodeles waltlgenome.</title>
        <authorList>
            <person name="Brown T."/>
            <person name="Elewa A."/>
            <person name="Iarovenko S."/>
            <person name="Subramanian E."/>
            <person name="Araus A.J."/>
            <person name="Petzold A."/>
            <person name="Susuki M."/>
            <person name="Suzuki K.-i.T."/>
            <person name="Hayashi T."/>
            <person name="Toyoda A."/>
            <person name="Oliveira C."/>
            <person name="Osipova E."/>
            <person name="Leigh N.D."/>
            <person name="Simon A."/>
            <person name="Yun M.H."/>
        </authorList>
    </citation>
    <scope>NUCLEOTIDE SEQUENCE</scope>
    <source>
        <strain evidence="1">20211129_DDA</strain>
        <tissue evidence="1">Liver</tissue>
    </source>
</reference>
<evidence type="ECO:0000313" key="1">
    <source>
        <dbReference type="EMBL" id="KAJ1102916.1"/>
    </source>
</evidence>
<evidence type="ECO:0000313" key="2">
    <source>
        <dbReference type="Proteomes" id="UP001066276"/>
    </source>
</evidence>
<gene>
    <name evidence="1" type="ORF">NDU88_000355</name>
</gene>
<keyword evidence="2" id="KW-1185">Reference proteome</keyword>
<protein>
    <submittedName>
        <fullName evidence="1">Uncharacterized protein</fullName>
    </submittedName>
</protein>
<accession>A0AAV7MGL2</accession>
<organism evidence="1 2">
    <name type="scientific">Pleurodeles waltl</name>
    <name type="common">Iberian ribbed newt</name>
    <dbReference type="NCBI Taxonomy" id="8319"/>
    <lineage>
        <taxon>Eukaryota</taxon>
        <taxon>Metazoa</taxon>
        <taxon>Chordata</taxon>
        <taxon>Craniata</taxon>
        <taxon>Vertebrata</taxon>
        <taxon>Euteleostomi</taxon>
        <taxon>Amphibia</taxon>
        <taxon>Batrachia</taxon>
        <taxon>Caudata</taxon>
        <taxon>Salamandroidea</taxon>
        <taxon>Salamandridae</taxon>
        <taxon>Pleurodelinae</taxon>
        <taxon>Pleurodeles</taxon>
    </lineage>
</organism>